<feature type="repeat" description="ANK" evidence="7">
    <location>
        <begin position="228"/>
        <end position="260"/>
    </location>
</feature>
<reference evidence="10" key="1">
    <citation type="submission" date="2020-03" db="EMBL/GenBank/DDBJ databases">
        <title>Transcriptomic Profiling of the Digestive Tract of the Rat Flea, Xenopsylla cheopis, Following Blood Feeding and Infection with Yersinia pestis.</title>
        <authorList>
            <person name="Bland D.M."/>
            <person name="Martens C.A."/>
            <person name="Virtaneva K."/>
            <person name="Kanakabandi K."/>
            <person name="Long D."/>
            <person name="Rosenke R."/>
            <person name="Saturday G.A."/>
            <person name="Hoyt F.H."/>
            <person name="Bruno D.P."/>
            <person name="Ribeiro J.M.C."/>
            <person name="Hinnebusch J."/>
        </authorList>
    </citation>
    <scope>NUCLEOTIDE SEQUENCE</scope>
</reference>
<dbReference type="GO" id="GO:2000304">
    <property type="term" value="P:positive regulation of ceramide biosynthetic process"/>
    <property type="evidence" value="ECO:0007669"/>
    <property type="project" value="TreeGrafter"/>
</dbReference>
<dbReference type="SUPFAM" id="SSF48403">
    <property type="entry name" value="Ankyrin repeat"/>
    <property type="match status" value="1"/>
</dbReference>
<evidence type="ECO:0000256" key="2">
    <source>
        <dbReference type="ARBA" id="ARBA00022737"/>
    </source>
</evidence>
<dbReference type="GO" id="GO:0016042">
    <property type="term" value="P:lipid catabolic process"/>
    <property type="evidence" value="ECO:0007669"/>
    <property type="project" value="UniProtKB-UniRule"/>
</dbReference>
<accession>A0A6M2DPS7</accession>
<evidence type="ECO:0000256" key="6">
    <source>
        <dbReference type="ARBA" id="ARBA00023422"/>
    </source>
</evidence>
<sequence>MDWLDFGSLTSGLVFGGFLSGIASPTKILAVSPEHYSSRNVLTREDAIVLYGPPPSERNKNQKPYEIVLHRPCTETLHQSYSIFRSDKRDEADQQFLCYKDKLPIFIDIAKSMCHLQGIQKICDALTEHPSWTLAHLAAYFGCHETFTNHLINSHLNTSDNTGMSPLQVAIKTNNLKTVQMLISAKSSLEHLDNEANTVFHYAAGTNKDIIMALSDEAPRCLNSRNAIGHTPLHVACLANKPDCVKALLLAGADVNIAASRTDIPMEASTPGYVGDFLQNNSNKLYPEDMKLGGTPLHWCCSREVIETLIGMGCDIDAFNFEGRTALHVMVFRNRLECAVALLSREANPNIADYNGDTPLHLAVQRNLLPMVQCLVVFGADLNFRNNKGQTPRHVTTSGTSGEKVLYILHSVGAERCSKDMDDCKPGCKFDGDFNGQPPPAPLAGRNREIISQMLSVAGMEQASLKNGIKKKTFGGRLLSLDGGGIRGLVLVQLLLELEKVIKAPILSCFDWVAGTSTGGILALALASGKTLKECLCLYFRMKELAFVGGRPYPSEALENILKESLGTDTVMADIKHPKILITGVLADRKPVDLHLFRNYPSPSTLLGITPSSSFDDPASPEEQLLWQAARATGAAPSYFRAFGRFLDGGLIANNPTLDCLTEIHEHNLALQAVGRGDEVKPVTLVVSIGTGLVPVSVLKEIDLFRPESVWDTARLAIGISAIGNLLVDQATASDGRVVDRARAWCSMIGVPYFRFSPQLSEEVAMDEKNDEKLVNMLWEAKAYMHSNYNVLIEIADLLKEF</sequence>
<dbReference type="InterPro" id="IPR047148">
    <property type="entry name" value="PLPL9"/>
</dbReference>
<keyword evidence="3 8" id="KW-0378">Hydrolase</keyword>
<dbReference type="SUPFAM" id="SSF52151">
    <property type="entry name" value="FabD/lysophospholipase-like"/>
    <property type="match status" value="1"/>
</dbReference>
<feature type="repeat" description="ANK" evidence="7">
    <location>
        <begin position="162"/>
        <end position="194"/>
    </location>
</feature>
<dbReference type="Pfam" id="PF01734">
    <property type="entry name" value="Patatin"/>
    <property type="match status" value="1"/>
</dbReference>
<evidence type="ECO:0000256" key="3">
    <source>
        <dbReference type="ARBA" id="ARBA00022801"/>
    </source>
</evidence>
<evidence type="ECO:0000256" key="1">
    <source>
        <dbReference type="ARBA" id="ARBA00013278"/>
    </source>
</evidence>
<evidence type="ECO:0000256" key="4">
    <source>
        <dbReference type="ARBA" id="ARBA00023043"/>
    </source>
</evidence>
<dbReference type="InterPro" id="IPR002110">
    <property type="entry name" value="Ankyrin_rpt"/>
</dbReference>
<feature type="repeat" description="ANK" evidence="7">
    <location>
        <begin position="322"/>
        <end position="354"/>
    </location>
</feature>
<dbReference type="PROSITE" id="PS50088">
    <property type="entry name" value="ANK_REPEAT"/>
    <property type="match status" value="4"/>
</dbReference>
<feature type="short sequence motif" description="DGA/G" evidence="8">
    <location>
        <begin position="648"/>
        <end position="650"/>
    </location>
</feature>
<dbReference type="GO" id="GO:0052816">
    <property type="term" value="F:long-chain fatty acyl-CoA hydrolase activity"/>
    <property type="evidence" value="ECO:0007669"/>
    <property type="project" value="TreeGrafter"/>
</dbReference>
<keyword evidence="5 8" id="KW-0443">Lipid metabolism</keyword>
<dbReference type="Gene3D" id="1.25.40.20">
    <property type="entry name" value="Ankyrin repeat-containing domain"/>
    <property type="match status" value="2"/>
</dbReference>
<dbReference type="GO" id="GO:0005739">
    <property type="term" value="C:mitochondrion"/>
    <property type="evidence" value="ECO:0007669"/>
    <property type="project" value="TreeGrafter"/>
</dbReference>
<evidence type="ECO:0000313" key="10">
    <source>
        <dbReference type="EMBL" id="NOV48262.1"/>
    </source>
</evidence>
<evidence type="ECO:0000259" key="9">
    <source>
        <dbReference type="PROSITE" id="PS51635"/>
    </source>
</evidence>
<dbReference type="EMBL" id="GIIL01004536">
    <property type="protein sequence ID" value="NOV48262.1"/>
    <property type="molecule type" value="Transcribed_RNA"/>
</dbReference>
<evidence type="ECO:0000256" key="8">
    <source>
        <dbReference type="PROSITE-ProRule" id="PRU01161"/>
    </source>
</evidence>
<organism evidence="10">
    <name type="scientific">Xenopsylla cheopis</name>
    <name type="common">Oriental rat flea</name>
    <name type="synonym">Pulex cheopis</name>
    <dbReference type="NCBI Taxonomy" id="163159"/>
    <lineage>
        <taxon>Eukaryota</taxon>
        <taxon>Metazoa</taxon>
        <taxon>Ecdysozoa</taxon>
        <taxon>Arthropoda</taxon>
        <taxon>Hexapoda</taxon>
        <taxon>Insecta</taxon>
        <taxon>Pterygota</taxon>
        <taxon>Neoptera</taxon>
        <taxon>Endopterygota</taxon>
        <taxon>Siphonaptera</taxon>
        <taxon>Pulicidae</taxon>
        <taxon>Xenopsyllinae</taxon>
        <taxon>Xenopsylla</taxon>
    </lineage>
</organism>
<dbReference type="InterPro" id="IPR016035">
    <property type="entry name" value="Acyl_Trfase/lysoPLipase"/>
</dbReference>
<dbReference type="InterPro" id="IPR002641">
    <property type="entry name" value="PNPLA_dom"/>
</dbReference>
<dbReference type="PROSITE" id="PS51635">
    <property type="entry name" value="PNPLA"/>
    <property type="match status" value="1"/>
</dbReference>
<feature type="domain" description="PNPLA" evidence="9">
    <location>
        <begin position="479"/>
        <end position="661"/>
    </location>
</feature>
<feature type="repeat" description="ANK" evidence="7">
    <location>
        <begin position="355"/>
        <end position="387"/>
    </location>
</feature>
<comment type="catalytic activity">
    <reaction evidence="6">
        <text>a 1,2-diacyl-sn-glycero-3-phosphocholine + H2O = a 1-acyl-sn-glycero-3-phosphocholine + a fatty acid + H(+)</text>
        <dbReference type="Rhea" id="RHEA:15801"/>
        <dbReference type="ChEBI" id="CHEBI:15377"/>
        <dbReference type="ChEBI" id="CHEBI:15378"/>
        <dbReference type="ChEBI" id="CHEBI:28868"/>
        <dbReference type="ChEBI" id="CHEBI:57643"/>
        <dbReference type="ChEBI" id="CHEBI:58168"/>
        <dbReference type="EC" id="3.1.1.4"/>
    </reaction>
    <physiologicalReaction direction="left-to-right" evidence="6">
        <dbReference type="Rhea" id="RHEA:15802"/>
    </physiologicalReaction>
</comment>
<evidence type="ECO:0000256" key="5">
    <source>
        <dbReference type="ARBA" id="ARBA00023098"/>
    </source>
</evidence>
<feature type="short sequence motif" description="GXSXG" evidence="8">
    <location>
        <begin position="515"/>
        <end position="519"/>
    </location>
</feature>
<protein>
    <recommendedName>
        <fullName evidence="1">phospholipase A2</fullName>
        <ecNumber evidence="1">3.1.1.4</ecNumber>
    </recommendedName>
</protein>
<dbReference type="InterPro" id="IPR036770">
    <property type="entry name" value="Ankyrin_rpt-contain_sf"/>
</dbReference>
<dbReference type="Pfam" id="PF00023">
    <property type="entry name" value="Ank"/>
    <property type="match status" value="1"/>
</dbReference>
<dbReference type="AlphaFoldDB" id="A0A6M2DPS7"/>
<dbReference type="SMART" id="SM00248">
    <property type="entry name" value="ANK"/>
    <property type="match status" value="6"/>
</dbReference>
<dbReference type="PROSITE" id="PS50297">
    <property type="entry name" value="ANK_REP_REGION"/>
    <property type="match status" value="3"/>
</dbReference>
<dbReference type="PANTHER" id="PTHR24139:SF34">
    <property type="entry name" value="85_88 KDA CALCIUM-INDEPENDENT PHOSPHOLIPASE A2"/>
    <property type="match status" value="1"/>
</dbReference>
<keyword evidence="4 7" id="KW-0040">ANK repeat</keyword>
<dbReference type="EC" id="3.1.1.4" evidence="1"/>
<name>A0A6M2DPS7_XENCH</name>
<keyword evidence="8" id="KW-0442">Lipid degradation</keyword>
<feature type="active site" description="Nucleophile" evidence="8">
    <location>
        <position position="517"/>
    </location>
</feature>
<dbReference type="GO" id="GO:0047499">
    <property type="term" value="F:calcium-independent phospholipase A2 activity"/>
    <property type="evidence" value="ECO:0007669"/>
    <property type="project" value="InterPro"/>
</dbReference>
<feature type="short sequence motif" description="GXGXXG" evidence="8">
    <location>
        <begin position="483"/>
        <end position="488"/>
    </location>
</feature>
<dbReference type="CDD" id="cd07212">
    <property type="entry name" value="Pat_PNPLA9"/>
    <property type="match status" value="1"/>
</dbReference>
<dbReference type="PANTHER" id="PTHR24139">
    <property type="entry name" value="CALCIUM-INDEPENDENT PHOSPHOLIPASE A2"/>
    <property type="match status" value="1"/>
</dbReference>
<dbReference type="Pfam" id="PF12796">
    <property type="entry name" value="Ank_2"/>
    <property type="match status" value="3"/>
</dbReference>
<dbReference type="Gene3D" id="3.40.1090.10">
    <property type="entry name" value="Cytosolic phospholipase A2 catalytic domain"/>
    <property type="match status" value="1"/>
</dbReference>
<evidence type="ECO:0000256" key="7">
    <source>
        <dbReference type="PROSITE-ProRule" id="PRU00023"/>
    </source>
</evidence>
<keyword evidence="2" id="KW-0677">Repeat</keyword>
<feature type="active site" description="Proton acceptor" evidence="8">
    <location>
        <position position="648"/>
    </location>
</feature>
<proteinExistence type="predicted"/>